<proteinExistence type="predicted"/>
<name>K2RIR0_MACPH</name>
<comment type="caution">
    <text evidence="1">The sequence shown here is derived from an EMBL/GenBank/DDBJ whole genome shotgun (WGS) entry which is preliminary data.</text>
</comment>
<dbReference type="AlphaFoldDB" id="K2RIR0"/>
<dbReference type="VEuPathDB" id="FungiDB:MPH_00186"/>
<protein>
    <submittedName>
        <fullName evidence="1">Uncharacterized protein</fullName>
    </submittedName>
</protein>
<evidence type="ECO:0000313" key="2">
    <source>
        <dbReference type="Proteomes" id="UP000007129"/>
    </source>
</evidence>
<accession>K2RIR0</accession>
<reference evidence="1 2" key="1">
    <citation type="journal article" date="2012" name="BMC Genomics">
        <title>Tools to kill: Genome of one of the most destructive plant pathogenic fungi Macrophomina phaseolina.</title>
        <authorList>
            <person name="Islam M.S."/>
            <person name="Haque M.S."/>
            <person name="Islam M.M."/>
            <person name="Emdad E.M."/>
            <person name="Halim A."/>
            <person name="Hossen Q.M.M."/>
            <person name="Hossain M.Z."/>
            <person name="Ahmed B."/>
            <person name="Rahim S."/>
            <person name="Rahman M.S."/>
            <person name="Alam M.M."/>
            <person name="Hou S."/>
            <person name="Wan X."/>
            <person name="Saito J.A."/>
            <person name="Alam M."/>
        </authorList>
    </citation>
    <scope>NUCLEOTIDE SEQUENCE [LARGE SCALE GENOMIC DNA]</scope>
    <source>
        <strain evidence="1 2">MS6</strain>
    </source>
</reference>
<sequence>MIPPLARVCLDVSDTSTNTIRKTAINGASPQGVHAIFGPHSEVFKAAVRMPIPSWRNIESVDIVRIPIPVSPLVGKPRLGKRISLAWSKDLIVDLSSCFAKGSLSYCFRSLSCAILRHGTAPPSASYRATNLRDSNISINLGAMRRGWIDALASVPGVVSVNNCGQNSWQKKFERDHI</sequence>
<dbReference type="HOGENOM" id="CLU_1510881_0_0_1"/>
<gene>
    <name evidence="1" type="ORF">MPH_00186</name>
</gene>
<evidence type="ECO:0000313" key="1">
    <source>
        <dbReference type="EMBL" id="EKG22451.1"/>
    </source>
</evidence>
<dbReference type="InParanoid" id="K2RIR0"/>
<dbReference type="Proteomes" id="UP000007129">
    <property type="component" value="Unassembled WGS sequence"/>
</dbReference>
<organism evidence="1 2">
    <name type="scientific">Macrophomina phaseolina (strain MS6)</name>
    <name type="common">Charcoal rot fungus</name>
    <dbReference type="NCBI Taxonomy" id="1126212"/>
    <lineage>
        <taxon>Eukaryota</taxon>
        <taxon>Fungi</taxon>
        <taxon>Dikarya</taxon>
        <taxon>Ascomycota</taxon>
        <taxon>Pezizomycotina</taxon>
        <taxon>Dothideomycetes</taxon>
        <taxon>Dothideomycetes incertae sedis</taxon>
        <taxon>Botryosphaeriales</taxon>
        <taxon>Botryosphaeriaceae</taxon>
        <taxon>Macrophomina</taxon>
    </lineage>
</organism>
<dbReference type="EMBL" id="AHHD01000008">
    <property type="protein sequence ID" value="EKG22451.1"/>
    <property type="molecule type" value="Genomic_DNA"/>
</dbReference>